<dbReference type="AlphaFoldDB" id="A0A7C2YZ57"/>
<organism evidence="1">
    <name type="scientific">Fervidicoccus fontis</name>
    <dbReference type="NCBI Taxonomy" id="683846"/>
    <lineage>
        <taxon>Archaea</taxon>
        <taxon>Thermoproteota</taxon>
        <taxon>Thermoprotei</taxon>
        <taxon>Fervidicoccales</taxon>
        <taxon>Fervidicoccaceae</taxon>
        <taxon>Fervidicoccus</taxon>
    </lineage>
</organism>
<name>A0A7C2YZ57_9CREN</name>
<protein>
    <submittedName>
        <fullName evidence="1">Uncharacterized protein</fullName>
    </submittedName>
</protein>
<sequence length="88" mass="9980">MTPVSEREAIEAVKLIERNPVINEIDIVKSKCRINDRASVHDLSRIGWRPDDGIEGFSKELDFPELKLKAILGISCNDKQILATVYRT</sequence>
<dbReference type="EMBL" id="DSFE01000045">
    <property type="protein sequence ID" value="HEU97600.1"/>
    <property type="molecule type" value="Genomic_DNA"/>
</dbReference>
<comment type="caution">
    <text evidence="1">The sequence shown here is derived from an EMBL/GenBank/DDBJ whole genome shotgun (WGS) entry which is preliminary data.</text>
</comment>
<gene>
    <name evidence="1" type="ORF">ENO36_01935</name>
</gene>
<evidence type="ECO:0000313" key="1">
    <source>
        <dbReference type="EMBL" id="HEU97600.1"/>
    </source>
</evidence>
<dbReference type="Proteomes" id="UP000885664">
    <property type="component" value="Unassembled WGS sequence"/>
</dbReference>
<accession>A0A7C2YZ57</accession>
<reference evidence="1" key="1">
    <citation type="journal article" date="2020" name="mSystems">
        <title>Genome- and Community-Level Interaction Insights into Carbon Utilization and Element Cycling Functions of Hydrothermarchaeota in Hydrothermal Sediment.</title>
        <authorList>
            <person name="Zhou Z."/>
            <person name="Liu Y."/>
            <person name="Xu W."/>
            <person name="Pan J."/>
            <person name="Luo Z.H."/>
            <person name="Li M."/>
        </authorList>
    </citation>
    <scope>NUCLEOTIDE SEQUENCE [LARGE SCALE GENOMIC DNA]</scope>
    <source>
        <strain evidence="1">SpSt-1259</strain>
    </source>
</reference>
<proteinExistence type="predicted"/>